<evidence type="ECO:0000313" key="3">
    <source>
        <dbReference type="Proteomes" id="UP000244867"/>
    </source>
</evidence>
<feature type="transmembrane region" description="Helical" evidence="1">
    <location>
        <begin position="49"/>
        <end position="72"/>
    </location>
</feature>
<accession>A0A2R7YS33</accession>
<name>A0A2R7YS33_9ACTN</name>
<sequence>MSDALEARLRELGRDVRVEVPRDLEAAVMTRVRAAPVPSVGRRTRLRRWVAGAFLGLLGVGVVASPVGASVLDWFGFHGVVVVGGQPRATDEPTVPGEPAGLGLDAAADLAGFTPVVPALLGDPDGVAVSADGEIVSLSWGSGEDTVRLDEFRGSIDPMFLKSVDQSRIVTIDAGVALWLATPHDVGVVTDDGSTRRLDARLAAPTLVWTQGDLTLRLEGDRTLEQAVAIAESAR</sequence>
<evidence type="ECO:0000256" key="1">
    <source>
        <dbReference type="SAM" id="Phobius"/>
    </source>
</evidence>
<evidence type="ECO:0000313" key="2">
    <source>
        <dbReference type="EMBL" id="PUA79044.1"/>
    </source>
</evidence>
<keyword evidence="1" id="KW-0812">Transmembrane</keyword>
<organism evidence="2 3">
    <name type="scientific">Nocardioides currus</name>
    <dbReference type="NCBI Taxonomy" id="2133958"/>
    <lineage>
        <taxon>Bacteria</taxon>
        <taxon>Bacillati</taxon>
        <taxon>Actinomycetota</taxon>
        <taxon>Actinomycetes</taxon>
        <taxon>Propionibacteriales</taxon>
        <taxon>Nocardioidaceae</taxon>
        <taxon>Nocardioides</taxon>
    </lineage>
</organism>
<dbReference type="AlphaFoldDB" id="A0A2R7YS33"/>
<dbReference type="EMBL" id="PYXZ01000013">
    <property type="protein sequence ID" value="PUA79044.1"/>
    <property type="molecule type" value="Genomic_DNA"/>
</dbReference>
<dbReference type="Proteomes" id="UP000244867">
    <property type="component" value="Unassembled WGS sequence"/>
</dbReference>
<keyword evidence="1" id="KW-0472">Membrane</keyword>
<evidence type="ECO:0008006" key="4">
    <source>
        <dbReference type="Google" id="ProtNLM"/>
    </source>
</evidence>
<dbReference type="RefSeq" id="WP_108346888.1">
    <property type="nucleotide sequence ID" value="NZ_PYXZ01000013.1"/>
</dbReference>
<gene>
    <name evidence="2" type="ORF">C7S10_21465</name>
</gene>
<comment type="caution">
    <text evidence="2">The sequence shown here is derived from an EMBL/GenBank/DDBJ whole genome shotgun (WGS) entry which is preliminary data.</text>
</comment>
<keyword evidence="3" id="KW-1185">Reference proteome</keyword>
<protein>
    <recommendedName>
        <fullName evidence="4">DUF4367 domain-containing protein</fullName>
    </recommendedName>
</protein>
<keyword evidence="1" id="KW-1133">Transmembrane helix</keyword>
<proteinExistence type="predicted"/>
<reference evidence="2 3" key="1">
    <citation type="submission" date="2018-03" db="EMBL/GenBank/DDBJ databases">
        <authorList>
            <person name="Keele B.F."/>
        </authorList>
    </citation>
    <scope>NUCLEOTIDE SEQUENCE [LARGE SCALE GENOMIC DNA]</scope>
    <source>
        <strain evidence="2 3">IB-3</strain>
    </source>
</reference>
<dbReference type="OrthoDB" id="4328209at2"/>